<keyword evidence="1" id="KW-0812">Transmembrane</keyword>
<keyword evidence="1" id="KW-0472">Membrane</keyword>
<proteinExistence type="predicted"/>
<name>A0A0A9HP97_ARUDO</name>
<feature type="transmembrane region" description="Helical" evidence="1">
    <location>
        <begin position="7"/>
        <end position="29"/>
    </location>
</feature>
<evidence type="ECO:0000256" key="1">
    <source>
        <dbReference type="SAM" id="Phobius"/>
    </source>
</evidence>
<protein>
    <submittedName>
        <fullName evidence="2">Uncharacterized protein</fullName>
    </submittedName>
</protein>
<dbReference type="EMBL" id="GBRH01160267">
    <property type="protein sequence ID" value="JAE37629.1"/>
    <property type="molecule type" value="Transcribed_RNA"/>
</dbReference>
<organism evidence="2">
    <name type="scientific">Arundo donax</name>
    <name type="common">Giant reed</name>
    <name type="synonym">Donax arundinaceus</name>
    <dbReference type="NCBI Taxonomy" id="35708"/>
    <lineage>
        <taxon>Eukaryota</taxon>
        <taxon>Viridiplantae</taxon>
        <taxon>Streptophyta</taxon>
        <taxon>Embryophyta</taxon>
        <taxon>Tracheophyta</taxon>
        <taxon>Spermatophyta</taxon>
        <taxon>Magnoliopsida</taxon>
        <taxon>Liliopsida</taxon>
        <taxon>Poales</taxon>
        <taxon>Poaceae</taxon>
        <taxon>PACMAD clade</taxon>
        <taxon>Arundinoideae</taxon>
        <taxon>Arundineae</taxon>
        <taxon>Arundo</taxon>
    </lineage>
</organism>
<accession>A0A0A9HP97</accession>
<sequence length="43" mass="4942">MDSEDSGCVNFGVCFSIVHSASVILYLYFTRNEVQYYEKILSL</sequence>
<reference evidence="2" key="2">
    <citation type="journal article" date="2015" name="Data Brief">
        <title>Shoot transcriptome of the giant reed, Arundo donax.</title>
        <authorList>
            <person name="Barrero R.A."/>
            <person name="Guerrero F.D."/>
            <person name="Moolhuijzen P."/>
            <person name="Goolsby J.A."/>
            <person name="Tidwell J."/>
            <person name="Bellgard S.E."/>
            <person name="Bellgard M.I."/>
        </authorList>
    </citation>
    <scope>NUCLEOTIDE SEQUENCE</scope>
    <source>
        <tissue evidence="2">Shoot tissue taken approximately 20 cm above the soil surface</tissue>
    </source>
</reference>
<dbReference type="AlphaFoldDB" id="A0A0A9HP97"/>
<keyword evidence="1" id="KW-1133">Transmembrane helix</keyword>
<reference evidence="2" key="1">
    <citation type="submission" date="2014-09" db="EMBL/GenBank/DDBJ databases">
        <authorList>
            <person name="Magalhaes I.L.F."/>
            <person name="Oliveira U."/>
            <person name="Santos F.R."/>
            <person name="Vidigal T.H.D.A."/>
            <person name="Brescovit A.D."/>
            <person name="Santos A.J."/>
        </authorList>
    </citation>
    <scope>NUCLEOTIDE SEQUENCE</scope>
    <source>
        <tissue evidence="2">Shoot tissue taken approximately 20 cm above the soil surface</tissue>
    </source>
</reference>
<evidence type="ECO:0000313" key="2">
    <source>
        <dbReference type="EMBL" id="JAE37629.1"/>
    </source>
</evidence>